<comment type="similarity">
    <text evidence="2">Belongs to the requiem/DPF family.</text>
</comment>
<sequence length="1406" mass="153910">SCAPHRTPTATRPPRVAVPIDPFKWALCSAAMAVTESNYIELMKSCSKFNSRIIGERKTRYPFFDQQTGTAHRPSVYAWRKSEQRYTSNDPDYVYAYPAIKWRRDPSAPPSDATEMKMFLHNNQPLSDAINHVSAYGGPTAGMGTVMMPSSMGNLEAMALMSSGESTMDSASLSMNHGVETGGRRAAMKRDYEDFDEDDLDALSDDGGDSDDDFGAKKKKGKGGAPAKRKKASAGPGGASSSSQLGAPMAPTPVAAPAQAATAGGADEKRHACNKCGARYKSRPGLSYHKAHVHGDGVQAPANVLAGGDATAGTSTPKRGRGAPPPPIEMPGMGMMGGSGASSPAVLPPPVIFSPSVDISDTCDFCDGTRLENKKTKQPEELVTCHDCGRSGHPSCLNFTENMRLSTSKFGWQCIECKSCAICGTSDNDMISAELLEKNFGGERCPEELEGMLDLQMANANCCRFNRWGTLVAVGATDGRVFIIDFLTRGVVKQFPAHVGPLSTLSWSRDGRTLLTGSVDQTIVVWNVLTGQAIVKMKYAGMILSAQFNPRDDNQLLVLPNGQHPSVEWIKPRSSKIVASSNPLLQEDTVSCAAYDRRGKYVVTGTSKGRIVIFDVATQQLLSIVKQNSVQQVRNIVVPRRGCFILTNSQDRVIRRYDIDELIKGGTRGNTIEPVQKLSDIVNKAAWKSVCCSYDGEYICGASTKAHALYIWERANGSLIKILHGTKHQGEALHDVQWHPTRAVILSVANGIVSVWTQAHVENWSAFAPEFTELEENARYVEKEGEFDQYDEDASEDEKDDEDDSEDVEIDVVNLKADEMGCSSDEDDAHLPTMPTVNSGPLWFIPVTPEIENPEDRNPMTSMAMASYTPYADINFITQPASGATLQYSDANDLRLQMLAAHSMTAASAKPMMISAELLEKNFGGERFPEELEGMLDLQMANANCCRFNRWGTLVAVGATDGRVFIIDFLTRGIVKQFPAHVGPLSTLSWSRDGRTLLTGSVDQTIVVWNVLTGQAIVKMKYAGMILSAQFNPRDDNQLLVLPNGQHPSVEWIKPRSSKIVAWSNPLLLEDFVSCAAYDRRGKYVVTGTSKGRIVIFDVATQQLLSIVKQNSVQQVRNIVVPRRGCFILTNSQDRVIRRYDIDELIKGGTRGNTIEPVQQLSDIVNKAAWKSVCCSYDGEYICGASTKSHALYIWERANGSLIKILHGTKHQGAVLHDVQWHPKRVVVLSVANGIVSVWTQAHVENWSAFAPEFTEVEENARYVEKEGEFDQYDEDASEDEKDDEDDSEDVEIDVVNLKADEMGCSSDEDDARLPTMPTVGSGPLWFIPVTPVIENPDYRNPMTSMAMASYTPYADIDFITQPASGATLQYSDANDLRLQMLAAHSMTAASAKPMVKVPGRRTTSK</sequence>
<dbReference type="PANTHER" id="PTHR44040">
    <property type="entry name" value="RETINOBLASTOMA-BINDING PROTEIN 5"/>
    <property type="match status" value="1"/>
</dbReference>
<reference evidence="11" key="1">
    <citation type="journal article" date="2008" name="Nat. Genet.">
        <title>The Pristionchus pacificus genome provides a unique perspective on nematode lifestyle and parasitism.</title>
        <authorList>
            <person name="Dieterich C."/>
            <person name="Clifton S.W."/>
            <person name="Schuster L.N."/>
            <person name="Chinwalla A."/>
            <person name="Delehaunty K."/>
            <person name="Dinkelacker I."/>
            <person name="Fulton L."/>
            <person name="Fulton R."/>
            <person name="Godfrey J."/>
            <person name="Minx P."/>
            <person name="Mitreva M."/>
            <person name="Roeseler W."/>
            <person name="Tian H."/>
            <person name="Witte H."/>
            <person name="Yang S.P."/>
            <person name="Wilson R.K."/>
            <person name="Sommer R.J."/>
        </authorList>
    </citation>
    <scope>NUCLEOTIDE SEQUENCE [LARGE SCALE GENOMIC DNA]</scope>
    <source>
        <strain evidence="11">PS312</strain>
    </source>
</reference>
<dbReference type="Proteomes" id="UP000005239">
    <property type="component" value="Unassembled WGS sequence"/>
</dbReference>
<keyword evidence="11" id="KW-1185">Reference proteome</keyword>
<feature type="compositionally biased region" description="Acidic residues" evidence="9">
    <location>
        <begin position="787"/>
        <end position="807"/>
    </location>
</feature>
<dbReference type="SMART" id="SM00564">
    <property type="entry name" value="PQQ"/>
    <property type="match status" value="4"/>
</dbReference>
<dbReference type="Pfam" id="PF00628">
    <property type="entry name" value="PHD"/>
    <property type="match status" value="1"/>
</dbReference>
<proteinExistence type="inferred from homology"/>
<evidence type="ECO:0000256" key="7">
    <source>
        <dbReference type="ARBA" id="ARBA00022833"/>
    </source>
</evidence>
<dbReference type="InterPro" id="IPR037850">
    <property type="entry name" value="RBBP5/Swd1"/>
</dbReference>
<feature type="compositionally biased region" description="Basic residues" evidence="9">
    <location>
        <begin position="217"/>
        <end position="232"/>
    </location>
</feature>
<dbReference type="Pfam" id="PF00400">
    <property type="entry name" value="WD40"/>
    <property type="match status" value="2"/>
</dbReference>
<dbReference type="SMART" id="SM00249">
    <property type="entry name" value="PHD"/>
    <property type="match status" value="1"/>
</dbReference>
<evidence type="ECO:0000313" key="11">
    <source>
        <dbReference type="Proteomes" id="UP000005239"/>
    </source>
</evidence>
<feature type="region of interest" description="Disordered" evidence="9">
    <location>
        <begin position="166"/>
        <end position="185"/>
    </location>
</feature>
<dbReference type="PROSITE" id="PS00678">
    <property type="entry name" value="WD_REPEATS_1"/>
    <property type="match status" value="2"/>
</dbReference>
<dbReference type="InterPro" id="IPR025750">
    <property type="entry name" value="DPF1-3_N"/>
</dbReference>
<feature type="compositionally biased region" description="Polar residues" evidence="9">
    <location>
        <begin position="166"/>
        <end position="175"/>
    </location>
</feature>
<protein>
    <submittedName>
        <fullName evidence="10">Rbbp-5</fullName>
    </submittedName>
</protein>
<evidence type="ECO:0000256" key="3">
    <source>
        <dbReference type="ARBA" id="ARBA00022574"/>
    </source>
</evidence>
<organism evidence="10 11">
    <name type="scientific">Pristionchus pacificus</name>
    <name type="common">Parasitic nematode worm</name>
    <dbReference type="NCBI Taxonomy" id="54126"/>
    <lineage>
        <taxon>Eukaryota</taxon>
        <taxon>Metazoa</taxon>
        <taxon>Ecdysozoa</taxon>
        <taxon>Nematoda</taxon>
        <taxon>Chromadorea</taxon>
        <taxon>Rhabditida</taxon>
        <taxon>Rhabditina</taxon>
        <taxon>Diplogasteromorpha</taxon>
        <taxon>Diplogasteroidea</taxon>
        <taxon>Neodiplogasteridae</taxon>
        <taxon>Pristionchus</taxon>
    </lineage>
</organism>
<gene>
    <name evidence="10" type="primary">WBGene00091516</name>
</gene>
<dbReference type="SUPFAM" id="SSF57903">
    <property type="entry name" value="FYVE/PHD zinc finger"/>
    <property type="match status" value="1"/>
</dbReference>
<evidence type="ECO:0000256" key="6">
    <source>
        <dbReference type="ARBA" id="ARBA00022771"/>
    </source>
</evidence>
<comment type="subcellular location">
    <subcellularLocation>
        <location evidence="1">Nucleus</location>
    </subcellularLocation>
</comment>
<dbReference type="Gene3D" id="3.30.40.10">
    <property type="entry name" value="Zinc/RING finger domain, C3HC4 (zinc finger)"/>
    <property type="match status" value="1"/>
</dbReference>
<feature type="compositionally biased region" description="Low complexity" evidence="9">
    <location>
        <begin position="239"/>
        <end position="265"/>
    </location>
</feature>
<feature type="region of interest" description="Disordered" evidence="9">
    <location>
        <begin position="199"/>
        <end position="268"/>
    </location>
</feature>
<dbReference type="CDD" id="cd15619">
    <property type="entry name" value="PHD1_d4"/>
    <property type="match status" value="1"/>
</dbReference>
<dbReference type="InterPro" id="IPR019775">
    <property type="entry name" value="WD40_repeat_CS"/>
</dbReference>
<feature type="compositionally biased region" description="Acidic residues" evidence="9">
    <location>
        <begin position="1270"/>
        <end position="1290"/>
    </location>
</feature>
<evidence type="ECO:0000256" key="4">
    <source>
        <dbReference type="ARBA" id="ARBA00022723"/>
    </source>
</evidence>
<keyword evidence="8" id="KW-0539">Nucleus</keyword>
<keyword evidence="6" id="KW-0863">Zinc-finger</keyword>
<reference evidence="10" key="2">
    <citation type="submission" date="2022-06" db="UniProtKB">
        <authorList>
            <consortium name="EnsemblMetazoa"/>
        </authorList>
    </citation>
    <scope>IDENTIFICATION</scope>
    <source>
        <strain evidence="10">PS312</strain>
    </source>
</reference>
<dbReference type="PROSITE" id="PS50157">
    <property type="entry name" value="ZINC_FINGER_C2H2_2"/>
    <property type="match status" value="1"/>
</dbReference>
<dbReference type="Gene3D" id="2.130.10.10">
    <property type="entry name" value="YVTN repeat-like/Quinoprotein amine dehydrogenase"/>
    <property type="match status" value="3"/>
</dbReference>
<dbReference type="InterPro" id="IPR036322">
    <property type="entry name" value="WD40_repeat_dom_sf"/>
</dbReference>
<dbReference type="InterPro" id="IPR001680">
    <property type="entry name" value="WD40_rpt"/>
</dbReference>
<name>A0A2A6CX09_PRIPA</name>
<keyword evidence="3" id="KW-0853">WD repeat</keyword>
<accession>A0A8R1U4A7</accession>
<dbReference type="SMART" id="SM00320">
    <property type="entry name" value="WD40"/>
    <property type="match status" value="12"/>
</dbReference>
<feature type="region of interest" description="Disordered" evidence="9">
    <location>
        <begin position="1266"/>
        <end position="1290"/>
    </location>
</feature>
<evidence type="ECO:0000256" key="9">
    <source>
        <dbReference type="SAM" id="MobiDB-lite"/>
    </source>
</evidence>
<keyword evidence="7" id="KW-0862">Zinc</keyword>
<dbReference type="GO" id="GO:0048188">
    <property type="term" value="C:Set1C/COMPASS complex"/>
    <property type="evidence" value="ECO:0000318"/>
    <property type="project" value="GO_Central"/>
</dbReference>
<dbReference type="PROSITE" id="PS50016">
    <property type="entry name" value="ZF_PHD_2"/>
    <property type="match status" value="1"/>
</dbReference>
<feature type="region of interest" description="Disordered" evidence="9">
    <location>
        <begin position="307"/>
        <end position="329"/>
    </location>
</feature>
<dbReference type="InterPro" id="IPR011011">
    <property type="entry name" value="Znf_FYVE_PHD"/>
</dbReference>
<dbReference type="PANTHER" id="PTHR44040:SF1">
    <property type="entry name" value="RETINOBLASTOMA-BINDING PROTEIN 5"/>
    <property type="match status" value="1"/>
</dbReference>
<keyword evidence="5" id="KW-0677">Repeat</keyword>
<dbReference type="PROSITE" id="PS00028">
    <property type="entry name" value="ZINC_FINGER_C2H2_1"/>
    <property type="match status" value="1"/>
</dbReference>
<dbReference type="InterPro" id="IPR013083">
    <property type="entry name" value="Znf_RING/FYVE/PHD"/>
</dbReference>
<feature type="compositionally biased region" description="Acidic residues" evidence="9">
    <location>
        <begin position="199"/>
        <end position="213"/>
    </location>
</feature>
<dbReference type="InterPro" id="IPR001965">
    <property type="entry name" value="Znf_PHD"/>
</dbReference>
<evidence type="ECO:0000313" key="10">
    <source>
        <dbReference type="EnsemblMetazoa" id="PPA01962.1"/>
    </source>
</evidence>
<dbReference type="SUPFAM" id="SSF50978">
    <property type="entry name" value="WD40 repeat-like"/>
    <property type="match status" value="2"/>
</dbReference>
<accession>A0A2A6CX09</accession>
<dbReference type="InterPro" id="IPR019787">
    <property type="entry name" value="Znf_PHD-finger"/>
</dbReference>
<evidence type="ECO:0000256" key="1">
    <source>
        <dbReference type="ARBA" id="ARBA00004123"/>
    </source>
</evidence>
<evidence type="ECO:0000256" key="5">
    <source>
        <dbReference type="ARBA" id="ARBA00022737"/>
    </source>
</evidence>
<dbReference type="InterPro" id="IPR018391">
    <property type="entry name" value="PQQ_b-propeller_rpt"/>
</dbReference>
<evidence type="ECO:0000256" key="2">
    <source>
        <dbReference type="ARBA" id="ARBA00010539"/>
    </source>
</evidence>
<evidence type="ECO:0000256" key="8">
    <source>
        <dbReference type="ARBA" id="ARBA00023242"/>
    </source>
</evidence>
<dbReference type="PROSITE" id="PS50294">
    <property type="entry name" value="WD_REPEATS_REGION"/>
    <property type="match status" value="2"/>
</dbReference>
<dbReference type="GO" id="GO:0008270">
    <property type="term" value="F:zinc ion binding"/>
    <property type="evidence" value="ECO:0007669"/>
    <property type="project" value="UniProtKB-KW"/>
</dbReference>
<feature type="region of interest" description="Disordered" evidence="9">
    <location>
        <begin position="784"/>
        <end position="807"/>
    </location>
</feature>
<keyword evidence="4" id="KW-0479">Metal-binding</keyword>
<dbReference type="InterPro" id="IPR013087">
    <property type="entry name" value="Znf_C2H2_type"/>
</dbReference>
<dbReference type="InterPro" id="IPR015943">
    <property type="entry name" value="WD40/YVTN_repeat-like_dom_sf"/>
</dbReference>
<dbReference type="Pfam" id="PF14051">
    <property type="entry name" value="DPF1-3_N"/>
    <property type="match status" value="1"/>
</dbReference>
<dbReference type="PROSITE" id="PS50082">
    <property type="entry name" value="WD_REPEATS_2"/>
    <property type="match status" value="2"/>
</dbReference>
<dbReference type="EnsemblMetazoa" id="PPA01962.1">
    <property type="protein sequence ID" value="PPA01962.1"/>
    <property type="gene ID" value="WBGene00091516"/>
</dbReference>